<name>A0A0E9TUE7_ANGAN</name>
<reference evidence="1" key="1">
    <citation type="submission" date="2014-11" db="EMBL/GenBank/DDBJ databases">
        <authorList>
            <person name="Amaro Gonzalez C."/>
        </authorList>
    </citation>
    <scope>NUCLEOTIDE SEQUENCE</scope>
</reference>
<protein>
    <submittedName>
        <fullName evidence="1">Uncharacterized protein</fullName>
    </submittedName>
</protein>
<dbReference type="EMBL" id="GBXM01052042">
    <property type="protein sequence ID" value="JAH56535.1"/>
    <property type="molecule type" value="Transcribed_RNA"/>
</dbReference>
<proteinExistence type="predicted"/>
<accession>A0A0E9TUE7</accession>
<organism evidence="1">
    <name type="scientific">Anguilla anguilla</name>
    <name type="common">European freshwater eel</name>
    <name type="synonym">Muraena anguilla</name>
    <dbReference type="NCBI Taxonomy" id="7936"/>
    <lineage>
        <taxon>Eukaryota</taxon>
        <taxon>Metazoa</taxon>
        <taxon>Chordata</taxon>
        <taxon>Craniata</taxon>
        <taxon>Vertebrata</taxon>
        <taxon>Euteleostomi</taxon>
        <taxon>Actinopterygii</taxon>
        <taxon>Neopterygii</taxon>
        <taxon>Teleostei</taxon>
        <taxon>Anguilliformes</taxon>
        <taxon>Anguillidae</taxon>
        <taxon>Anguilla</taxon>
    </lineage>
</organism>
<reference evidence="1" key="2">
    <citation type="journal article" date="2015" name="Fish Shellfish Immunol.">
        <title>Early steps in the European eel (Anguilla anguilla)-Vibrio vulnificus interaction in the gills: Role of the RtxA13 toxin.</title>
        <authorList>
            <person name="Callol A."/>
            <person name="Pajuelo D."/>
            <person name="Ebbesson L."/>
            <person name="Teles M."/>
            <person name="MacKenzie S."/>
            <person name="Amaro C."/>
        </authorList>
    </citation>
    <scope>NUCLEOTIDE SEQUENCE</scope>
</reference>
<evidence type="ECO:0000313" key="1">
    <source>
        <dbReference type="EMBL" id="JAH56535.1"/>
    </source>
</evidence>
<dbReference type="AlphaFoldDB" id="A0A0E9TUE7"/>
<sequence>MLNSTCMASLLSPFLLRTSPCSFNISLLHVLL</sequence>